<evidence type="ECO:0000259" key="1">
    <source>
        <dbReference type="Pfam" id="PF17765"/>
    </source>
</evidence>
<reference evidence="2" key="1">
    <citation type="submission" date="2021-01" db="EMBL/GenBank/DDBJ databases">
        <title>Whole genome shotgun sequence of Planotetraspora thailandica NBRC 104271.</title>
        <authorList>
            <person name="Komaki H."/>
            <person name="Tamura T."/>
        </authorList>
    </citation>
    <scope>NUCLEOTIDE SEQUENCE</scope>
    <source>
        <strain evidence="2">NBRC 104271</strain>
    </source>
</reference>
<dbReference type="Proteomes" id="UP000605992">
    <property type="component" value="Unassembled WGS sequence"/>
</dbReference>
<evidence type="ECO:0000313" key="3">
    <source>
        <dbReference type="Proteomes" id="UP000605992"/>
    </source>
</evidence>
<protein>
    <recommendedName>
        <fullName evidence="1">MmyB-like transcription regulator ligand binding domain-containing protein</fullName>
    </recommendedName>
</protein>
<dbReference type="InterPro" id="IPR041413">
    <property type="entry name" value="MLTR_LBD"/>
</dbReference>
<gene>
    <name evidence="2" type="ORF">Pth03_07990</name>
</gene>
<sequence length="69" mass="7452">MSAGRTRVRLVHPLIGPIELECETLFTADADQRLVVFTAPPGTDHVTHLGLLRVLGSERFGIVTAAGDR</sequence>
<dbReference type="EMBL" id="BOOR01000005">
    <property type="protein sequence ID" value="GII52410.1"/>
    <property type="molecule type" value="Genomic_DNA"/>
</dbReference>
<proteinExistence type="predicted"/>
<evidence type="ECO:0000313" key="2">
    <source>
        <dbReference type="EMBL" id="GII52410.1"/>
    </source>
</evidence>
<accession>A0A8J3V9A0</accession>
<dbReference type="AlphaFoldDB" id="A0A8J3V9A0"/>
<organism evidence="2 3">
    <name type="scientific">Planotetraspora thailandica</name>
    <dbReference type="NCBI Taxonomy" id="487172"/>
    <lineage>
        <taxon>Bacteria</taxon>
        <taxon>Bacillati</taxon>
        <taxon>Actinomycetota</taxon>
        <taxon>Actinomycetes</taxon>
        <taxon>Streptosporangiales</taxon>
        <taxon>Streptosporangiaceae</taxon>
        <taxon>Planotetraspora</taxon>
    </lineage>
</organism>
<comment type="caution">
    <text evidence="2">The sequence shown here is derived from an EMBL/GenBank/DDBJ whole genome shotgun (WGS) entry which is preliminary data.</text>
</comment>
<name>A0A8J3V9A0_9ACTN</name>
<dbReference type="Pfam" id="PF17765">
    <property type="entry name" value="MLTR_LBD"/>
    <property type="match status" value="1"/>
</dbReference>
<keyword evidence="3" id="KW-1185">Reference proteome</keyword>
<feature type="domain" description="MmyB-like transcription regulator ligand binding" evidence="1">
    <location>
        <begin position="4"/>
        <end position="50"/>
    </location>
</feature>